<dbReference type="InterPro" id="IPR011047">
    <property type="entry name" value="Quinoprotein_ADH-like_sf"/>
</dbReference>
<dbReference type="KEGG" id="mou:OU421_00800"/>
<accession>A0A9X9S480</accession>
<dbReference type="SUPFAM" id="SSF50998">
    <property type="entry name" value="Quinoprotein alcohol dehydrogenase-like"/>
    <property type="match status" value="1"/>
</dbReference>
<evidence type="ECO:0000313" key="2">
    <source>
        <dbReference type="EMBL" id="WAI01442.1"/>
    </source>
</evidence>
<feature type="transmembrane region" description="Helical" evidence="1">
    <location>
        <begin position="110"/>
        <end position="133"/>
    </location>
</feature>
<keyword evidence="1" id="KW-0472">Membrane</keyword>
<dbReference type="EMBL" id="CP113361">
    <property type="protein sequence ID" value="WAI01442.1"/>
    <property type="molecule type" value="Genomic_DNA"/>
</dbReference>
<organism evidence="2 3">
    <name type="scientific">Methanogenium organophilum</name>
    <dbReference type="NCBI Taxonomy" id="2199"/>
    <lineage>
        <taxon>Archaea</taxon>
        <taxon>Methanobacteriati</taxon>
        <taxon>Methanobacteriota</taxon>
        <taxon>Stenosarchaea group</taxon>
        <taxon>Methanomicrobia</taxon>
        <taxon>Methanomicrobiales</taxon>
        <taxon>Methanomicrobiaceae</taxon>
        <taxon>Methanogenium</taxon>
    </lineage>
</organism>
<keyword evidence="3" id="KW-1185">Reference proteome</keyword>
<evidence type="ECO:0000313" key="3">
    <source>
        <dbReference type="Proteomes" id="UP001163096"/>
    </source>
</evidence>
<dbReference type="AlphaFoldDB" id="A0A9X9S480"/>
<keyword evidence="1" id="KW-0812">Transmembrane</keyword>
<feature type="transmembrane region" description="Helical" evidence="1">
    <location>
        <begin position="166"/>
        <end position="192"/>
    </location>
</feature>
<gene>
    <name evidence="2" type="ORF">OU421_00800</name>
</gene>
<dbReference type="RefSeq" id="WP_268186673.1">
    <property type="nucleotide sequence ID" value="NZ_CP113361.1"/>
</dbReference>
<reference evidence="2" key="1">
    <citation type="submission" date="2022-11" db="EMBL/GenBank/DDBJ databases">
        <title>Complete genome sequence of Methanogenium organophilum DSM 3596.</title>
        <authorList>
            <person name="Chen S.-C."/>
            <person name="Lai S.-J."/>
            <person name="You Y.-T."/>
        </authorList>
    </citation>
    <scope>NUCLEOTIDE SEQUENCE</scope>
    <source>
        <strain evidence="2">DSM 3596</strain>
    </source>
</reference>
<protein>
    <submittedName>
        <fullName evidence="2">Uncharacterized protein</fullName>
    </submittedName>
</protein>
<dbReference type="PANTHER" id="PTHR42754:SF1">
    <property type="entry name" value="LIPOPROTEIN"/>
    <property type="match status" value="1"/>
</dbReference>
<proteinExistence type="predicted"/>
<sequence>MNVKRVAKSLDQLFHYCLLGILLFTSVIYFFVFVINWEAWFFGMKMDGLYAGVLLFTYCLIASSLAYFLFRYPQKIAVIAGMSIFFFGFMFIDSAVTIQKLSGGQELFSTFLAMLVLVPAGILIGHLIVVRLYKMDDDTVRSAPGTGSAFTTAGTKKSEDHTIGQILVLAVVAFAIVILFGPLVVSLSFMFFSSLQSIVSPSVAVQVPVGDSLISKVDANGTTEWQTPVNGYGGSYLDVCPSHDGGFIMAGMFWLSGEQYRSLRVMKFDHNGTLIWDIHRGTSPYSETYPVTIKMLLPTAGEYTVILGDGFVIRLDDEGNELWHRYYPHDTRVVNSISLPDGGYLLVGEANERGPEGWKKFDGWILNADREGNTVWEKKEKEFTYCRRAALSPEGNLLVNCYAGCYDPDVACSDPDESGDLIVALDLQGNYLWKQKFVEKDSGVVYSMKPLDNGTIEVYLRGEGEQKYTLDHEGNILKEELLPPRPDSFSHEIALYLTYETESLAGNRTQVKVSEIDGSESVFIIEYPTNLENLSRIYFVNPTSDGGYLVTSSVEQ</sequence>
<feature type="transmembrane region" description="Helical" evidence="1">
    <location>
        <begin position="12"/>
        <end position="37"/>
    </location>
</feature>
<feature type="transmembrane region" description="Helical" evidence="1">
    <location>
        <begin position="49"/>
        <end position="70"/>
    </location>
</feature>
<keyword evidence="1" id="KW-1133">Transmembrane helix</keyword>
<dbReference type="PANTHER" id="PTHR42754">
    <property type="entry name" value="ENDOGLUCANASE"/>
    <property type="match status" value="1"/>
</dbReference>
<dbReference type="Proteomes" id="UP001163096">
    <property type="component" value="Chromosome"/>
</dbReference>
<feature type="transmembrane region" description="Helical" evidence="1">
    <location>
        <begin position="77"/>
        <end position="98"/>
    </location>
</feature>
<name>A0A9X9S480_METOG</name>
<evidence type="ECO:0000256" key="1">
    <source>
        <dbReference type="SAM" id="Phobius"/>
    </source>
</evidence>
<dbReference type="GeneID" id="76833596"/>